<dbReference type="AlphaFoldDB" id="F0LM17"/>
<sequence length="94" mass="10824">MSELLEYLDMLASKMRYAEELYGIPINCVPIIIDKEIIVYDRRDGSIKRLSDKKRISKKELKKLEKEIIKNIESGKVDLYLTLTFGEDVGLGEG</sequence>
<dbReference type="PATRIC" id="fig|391623.17.peg.2139"/>
<evidence type="ECO:0000313" key="1">
    <source>
        <dbReference type="EMBL" id="ADT85116.1"/>
    </source>
</evidence>
<evidence type="ECO:0000313" key="2">
    <source>
        <dbReference type="Proteomes" id="UP000007478"/>
    </source>
</evidence>
<keyword evidence="2" id="KW-1185">Reference proteome</keyword>
<dbReference type="KEGG" id="tba:TERMP_02142"/>
<gene>
    <name evidence="1" type="ordered locus">TERMP_02142</name>
</gene>
<dbReference type="RefSeq" id="WP_013468412.1">
    <property type="nucleotide sequence ID" value="NC_014804.1"/>
</dbReference>
<dbReference type="GeneID" id="10042457"/>
<protein>
    <submittedName>
        <fullName evidence="1">Uncharacterized protein</fullName>
    </submittedName>
</protein>
<proteinExistence type="predicted"/>
<accession>F0LM17</accession>
<dbReference type="eggNOG" id="arCOG05842">
    <property type="taxonomic scope" value="Archaea"/>
</dbReference>
<dbReference type="OrthoDB" id="85174at2157"/>
<reference evidence="1 2" key="1">
    <citation type="journal article" date="2011" name="J. Bacteriol.">
        <title>Complete genome sequence of the hyperthermophilic, piezophilic, heterotrophic, and carboxydotrophic archaeon Thermococcus barophilus MP.</title>
        <authorList>
            <person name="Vannier P."/>
            <person name="Marteinsson V.T."/>
            <person name="Fridjonsson O.H."/>
            <person name="Oger P."/>
            <person name="Jebbar M."/>
        </authorList>
    </citation>
    <scope>NUCLEOTIDE SEQUENCE [LARGE SCALE GENOMIC DNA]</scope>
    <source>
        <strain evidence="2">DSM 11836 / MP</strain>
    </source>
</reference>
<dbReference type="HOGENOM" id="CLU_2366378_0_0_2"/>
<dbReference type="EMBL" id="CP002372">
    <property type="protein sequence ID" value="ADT85116.1"/>
    <property type="molecule type" value="Genomic_DNA"/>
</dbReference>
<name>F0LM17_THEBM</name>
<dbReference type="Proteomes" id="UP000007478">
    <property type="component" value="Chromosome"/>
</dbReference>
<organism evidence="1 2">
    <name type="scientific">Thermococcus barophilus (strain DSM 11836 / MP)</name>
    <dbReference type="NCBI Taxonomy" id="391623"/>
    <lineage>
        <taxon>Archaea</taxon>
        <taxon>Methanobacteriati</taxon>
        <taxon>Methanobacteriota</taxon>
        <taxon>Thermococci</taxon>
        <taxon>Thermococcales</taxon>
        <taxon>Thermococcaceae</taxon>
        <taxon>Thermococcus</taxon>
    </lineage>
</organism>